<evidence type="ECO:0000313" key="1">
    <source>
        <dbReference type="EMBL" id="KAJ1939090.1"/>
    </source>
</evidence>
<reference evidence="1" key="1">
    <citation type="submission" date="2022-07" db="EMBL/GenBank/DDBJ databases">
        <title>Phylogenomic reconstructions and comparative analyses of Kickxellomycotina fungi.</title>
        <authorList>
            <person name="Reynolds N.K."/>
            <person name="Stajich J.E."/>
            <person name="Barry K."/>
            <person name="Grigoriev I.V."/>
            <person name="Crous P."/>
            <person name="Smith M.E."/>
        </authorList>
    </citation>
    <scope>NUCLEOTIDE SEQUENCE</scope>
    <source>
        <strain evidence="1">NRRL 5244</strain>
    </source>
</reference>
<proteinExistence type="predicted"/>
<accession>A0ACC1J6C4</accession>
<dbReference type="EMBL" id="JANBPW010002960">
    <property type="protein sequence ID" value="KAJ1939090.1"/>
    <property type="molecule type" value="Genomic_DNA"/>
</dbReference>
<name>A0ACC1J6C4_9FUNG</name>
<comment type="caution">
    <text evidence="1">The sequence shown here is derived from an EMBL/GenBank/DDBJ whole genome shotgun (WGS) entry which is preliminary data.</text>
</comment>
<organism evidence="1 2">
    <name type="scientific">Linderina macrospora</name>
    <dbReference type="NCBI Taxonomy" id="4868"/>
    <lineage>
        <taxon>Eukaryota</taxon>
        <taxon>Fungi</taxon>
        <taxon>Fungi incertae sedis</taxon>
        <taxon>Zoopagomycota</taxon>
        <taxon>Kickxellomycotina</taxon>
        <taxon>Kickxellomycetes</taxon>
        <taxon>Kickxellales</taxon>
        <taxon>Kickxellaceae</taxon>
        <taxon>Linderina</taxon>
    </lineage>
</organism>
<sequence>MSELPAGLHDDQTNSEPIVTAHSFLVQQADLEREAAEVLPGKFDECTYDKGYIRQPLYACLTCTHPPSNYQRTKPDASAETAPAGMCYSCSIECHTGHEVIELFAKREFQCDCGTARLLPAGEGSCCELKSTRKMLAKFANTKNSYNHNFWGFYCRCDTFYNPDDEAVMIQCFICNDWYHDRCIGKAPDEGDYEDYICRECVAKHDVLRCIDTTLVFRGVVADGVDRQVEVVDAEENKAENTEERPSKKAKTSACRLLPDTVSQPMDLFMVDGWKNDICTCTGCIKKIETQKLEFLLDSDEIVEPEMDDTRGESLYESAMKKLQGMDRTRAVDAASAYHAMSIKLKEYLRPFASAGKVVTQQDISKFFDEQKQQTH</sequence>
<keyword evidence="2" id="KW-1185">Reference proteome</keyword>
<dbReference type="Proteomes" id="UP001150603">
    <property type="component" value="Unassembled WGS sequence"/>
</dbReference>
<evidence type="ECO:0000313" key="2">
    <source>
        <dbReference type="Proteomes" id="UP001150603"/>
    </source>
</evidence>
<protein>
    <submittedName>
        <fullName evidence="1">Uncharacterized protein</fullName>
    </submittedName>
</protein>
<gene>
    <name evidence="1" type="ORF">FBU59_004235</name>
</gene>